<comment type="caution">
    <text evidence="2">The sequence shown here is derived from an EMBL/GenBank/DDBJ whole genome shotgun (WGS) entry which is preliminary data.</text>
</comment>
<dbReference type="InterPro" id="IPR004330">
    <property type="entry name" value="FAR1_DNA_bnd_dom"/>
</dbReference>
<evidence type="ECO:0000313" key="3">
    <source>
        <dbReference type="Proteomes" id="UP000187406"/>
    </source>
</evidence>
<dbReference type="AlphaFoldDB" id="A0A1Q3CJY0"/>
<reference evidence="3" key="1">
    <citation type="submission" date="2016-04" db="EMBL/GenBank/DDBJ databases">
        <title>Cephalotus genome sequencing.</title>
        <authorList>
            <person name="Fukushima K."/>
            <person name="Hasebe M."/>
            <person name="Fang X."/>
        </authorList>
    </citation>
    <scope>NUCLEOTIDE SEQUENCE [LARGE SCALE GENOMIC DNA]</scope>
    <source>
        <strain evidence="3">cv. St1</strain>
    </source>
</reference>
<organism evidence="2 3">
    <name type="scientific">Cephalotus follicularis</name>
    <name type="common">Albany pitcher plant</name>
    <dbReference type="NCBI Taxonomy" id="3775"/>
    <lineage>
        <taxon>Eukaryota</taxon>
        <taxon>Viridiplantae</taxon>
        <taxon>Streptophyta</taxon>
        <taxon>Embryophyta</taxon>
        <taxon>Tracheophyta</taxon>
        <taxon>Spermatophyta</taxon>
        <taxon>Magnoliopsida</taxon>
        <taxon>eudicotyledons</taxon>
        <taxon>Gunneridae</taxon>
        <taxon>Pentapetalae</taxon>
        <taxon>rosids</taxon>
        <taxon>fabids</taxon>
        <taxon>Oxalidales</taxon>
        <taxon>Cephalotaceae</taxon>
        <taxon>Cephalotus</taxon>
    </lineage>
</organism>
<name>A0A1Q3CJY0_CEPFO</name>
<dbReference type="PANTHER" id="PTHR47718:SF7">
    <property type="entry name" value="PROTEIN FAR1-RELATED SEQUENCE"/>
    <property type="match status" value="1"/>
</dbReference>
<dbReference type="Proteomes" id="UP000187406">
    <property type="component" value="Unassembled WGS sequence"/>
</dbReference>
<evidence type="ECO:0000313" key="2">
    <source>
        <dbReference type="EMBL" id="GAV80418.1"/>
    </source>
</evidence>
<dbReference type="EMBL" id="BDDD01002171">
    <property type="protein sequence ID" value="GAV80418.1"/>
    <property type="molecule type" value="Genomic_DNA"/>
</dbReference>
<protein>
    <submittedName>
        <fullName evidence="2">FAR1 domain-containing protein</fullName>
    </submittedName>
</protein>
<dbReference type="Pfam" id="PF03101">
    <property type="entry name" value="FAR1"/>
    <property type="match status" value="1"/>
</dbReference>
<evidence type="ECO:0000259" key="1">
    <source>
        <dbReference type="Pfam" id="PF03101"/>
    </source>
</evidence>
<proteinExistence type="predicted"/>
<dbReference type="InParanoid" id="A0A1Q3CJY0"/>
<dbReference type="PANTHER" id="PTHR47718">
    <property type="entry name" value="OS01G0519700 PROTEIN"/>
    <property type="match status" value="1"/>
</dbReference>
<gene>
    <name evidence="2" type="ORF">CFOL_v3_23879</name>
</gene>
<keyword evidence="3" id="KW-1185">Reference proteome</keyword>
<sequence>MSRKIGEMTRRVFVCNKQGTTHLVHTGKEVRRHRETRTGCMAKMEISVTETGEWIIHKFNNDHNHFISPSKVTKHRSHKKMHRLKACRSLMYKLRKAVFRPSQISKTLNVLSSSQEENITSQQCSDYLRLERKNNVGQECYEIIKYFQEKAAVDESYYFTMDLA</sequence>
<feature type="domain" description="FAR1" evidence="1">
    <location>
        <begin position="2"/>
        <end position="67"/>
    </location>
</feature>
<dbReference type="STRING" id="3775.A0A1Q3CJY0"/>
<accession>A0A1Q3CJY0</accession>
<dbReference type="OrthoDB" id="2402896at2759"/>